<protein>
    <submittedName>
        <fullName evidence="10">Two-component response regulator-like APRR2 isoform X1</fullName>
    </submittedName>
</protein>
<dbReference type="InterPro" id="IPR001005">
    <property type="entry name" value="SANT/Myb"/>
</dbReference>
<dbReference type="GO" id="GO:0000976">
    <property type="term" value="F:transcription cis-regulatory region binding"/>
    <property type="evidence" value="ECO:0007669"/>
    <property type="project" value="TreeGrafter"/>
</dbReference>
<dbReference type="InterPro" id="IPR001789">
    <property type="entry name" value="Sig_transdc_resp-reg_receiver"/>
</dbReference>
<dbReference type="EMBL" id="JAAIUW010000006">
    <property type="protein sequence ID" value="KAF7828530.1"/>
    <property type="molecule type" value="Genomic_DNA"/>
</dbReference>
<evidence type="ECO:0000256" key="3">
    <source>
        <dbReference type="ARBA" id="ARBA00023125"/>
    </source>
</evidence>
<comment type="caution">
    <text evidence="10">The sequence shown here is derived from an EMBL/GenBank/DDBJ whole genome shotgun (WGS) entry which is preliminary data.</text>
</comment>
<evidence type="ECO:0000259" key="9">
    <source>
        <dbReference type="PROSITE" id="PS51294"/>
    </source>
</evidence>
<evidence type="ECO:0000259" key="8">
    <source>
        <dbReference type="PROSITE" id="PS50110"/>
    </source>
</evidence>
<accession>A0A834WM77</accession>
<dbReference type="AlphaFoldDB" id="A0A834WM77"/>
<dbReference type="FunFam" id="1.10.10.60:FF:000007">
    <property type="entry name" value="Two-component response regulator"/>
    <property type="match status" value="1"/>
</dbReference>
<proteinExistence type="predicted"/>
<evidence type="ECO:0000313" key="10">
    <source>
        <dbReference type="EMBL" id="KAF7828530.1"/>
    </source>
</evidence>
<feature type="region of interest" description="Disordered" evidence="7">
    <location>
        <begin position="243"/>
        <end position="317"/>
    </location>
</feature>
<dbReference type="Gene3D" id="1.10.10.60">
    <property type="entry name" value="Homeodomain-like"/>
    <property type="match status" value="1"/>
</dbReference>
<feature type="compositionally biased region" description="Basic and acidic residues" evidence="7">
    <location>
        <begin position="243"/>
        <end position="256"/>
    </location>
</feature>
<dbReference type="InterPro" id="IPR006447">
    <property type="entry name" value="Myb_dom_plants"/>
</dbReference>
<feature type="domain" description="HTH myb-type" evidence="9">
    <location>
        <begin position="335"/>
        <end position="394"/>
    </location>
</feature>
<feature type="compositionally biased region" description="Polar residues" evidence="7">
    <location>
        <begin position="257"/>
        <end position="273"/>
    </location>
</feature>
<dbReference type="InterPro" id="IPR044825">
    <property type="entry name" value="GLK1/2-like"/>
</dbReference>
<comment type="caution">
    <text evidence="6">Lacks conserved residue(s) required for the propagation of feature annotation.</text>
</comment>
<dbReference type="GO" id="GO:0003700">
    <property type="term" value="F:DNA-binding transcription factor activity"/>
    <property type="evidence" value="ECO:0007669"/>
    <property type="project" value="InterPro"/>
</dbReference>
<keyword evidence="5" id="KW-0539">Nucleus</keyword>
<feature type="domain" description="Response regulatory" evidence="8">
    <location>
        <begin position="19"/>
        <end position="151"/>
    </location>
</feature>
<dbReference type="NCBIfam" id="TIGR01557">
    <property type="entry name" value="myb_SHAQKYF"/>
    <property type="match status" value="1"/>
</dbReference>
<evidence type="ECO:0000256" key="5">
    <source>
        <dbReference type="ARBA" id="ARBA00023242"/>
    </source>
</evidence>
<keyword evidence="11" id="KW-1185">Reference proteome</keyword>
<feature type="region of interest" description="Disordered" evidence="7">
    <location>
        <begin position="201"/>
        <end position="225"/>
    </location>
</feature>
<evidence type="ECO:0000313" key="11">
    <source>
        <dbReference type="Proteomes" id="UP000634136"/>
    </source>
</evidence>
<evidence type="ECO:0000256" key="1">
    <source>
        <dbReference type="ARBA" id="ARBA00004123"/>
    </source>
</evidence>
<dbReference type="SUPFAM" id="SSF46689">
    <property type="entry name" value="Homeodomain-like"/>
    <property type="match status" value="1"/>
</dbReference>
<dbReference type="PROSITE" id="PS51294">
    <property type="entry name" value="HTH_MYB"/>
    <property type="match status" value="1"/>
</dbReference>
<feature type="compositionally biased region" description="Basic and acidic residues" evidence="7">
    <location>
        <begin position="274"/>
        <end position="286"/>
    </location>
</feature>
<dbReference type="InterPro" id="IPR017930">
    <property type="entry name" value="Myb_dom"/>
</dbReference>
<dbReference type="GO" id="GO:0045893">
    <property type="term" value="P:positive regulation of DNA-templated transcription"/>
    <property type="evidence" value="ECO:0007669"/>
    <property type="project" value="InterPro"/>
</dbReference>
<dbReference type="Gene3D" id="3.40.50.2300">
    <property type="match status" value="1"/>
</dbReference>
<dbReference type="GO" id="GO:0000160">
    <property type="term" value="P:phosphorelay signal transduction system"/>
    <property type="evidence" value="ECO:0007669"/>
    <property type="project" value="InterPro"/>
</dbReference>
<keyword evidence="2" id="KW-0805">Transcription regulation</keyword>
<name>A0A834WM77_9FABA</name>
<reference evidence="10" key="1">
    <citation type="submission" date="2020-09" db="EMBL/GenBank/DDBJ databases">
        <title>Genome-Enabled Discovery of Anthraquinone Biosynthesis in Senna tora.</title>
        <authorList>
            <person name="Kang S.-H."/>
            <person name="Pandey R.P."/>
            <person name="Lee C.-M."/>
            <person name="Sim J.-S."/>
            <person name="Jeong J.-T."/>
            <person name="Choi B.-S."/>
            <person name="Jung M."/>
            <person name="Ginzburg D."/>
            <person name="Zhao K."/>
            <person name="Won S.Y."/>
            <person name="Oh T.-J."/>
            <person name="Yu Y."/>
            <person name="Kim N.-H."/>
            <person name="Lee O.R."/>
            <person name="Lee T.-H."/>
            <person name="Bashyal P."/>
            <person name="Kim T.-S."/>
            <person name="Lee W.-H."/>
            <person name="Kawkins C."/>
            <person name="Kim C.-K."/>
            <person name="Kim J.S."/>
            <person name="Ahn B.O."/>
            <person name="Rhee S.Y."/>
            <person name="Sohng J.K."/>
        </authorList>
    </citation>
    <scope>NUCLEOTIDE SEQUENCE</scope>
    <source>
        <tissue evidence="10">Leaf</tissue>
    </source>
</reference>
<dbReference type="GO" id="GO:0005634">
    <property type="term" value="C:nucleus"/>
    <property type="evidence" value="ECO:0007669"/>
    <property type="project" value="UniProtKB-SubCell"/>
</dbReference>
<dbReference type="PROSITE" id="PS50110">
    <property type="entry name" value="RESPONSE_REGULATORY"/>
    <property type="match status" value="1"/>
</dbReference>
<sequence length="665" mass="74307">MVCTANDLQGWNDFPKGLRVLLLDGDTTSAADIRAKLEAMDYVDALDIVLGNFVVSDFSGIGVSIFCNENEALSAMSSRPEGFHVAIVEVSTSDSEGCFKFLENAKDLPTIMTSNNHCLSTMMKCIALGAVEFLSKPLSEDKLRNIWQHVVHKAFNAGANVLSESLKPVKESVVSMLQLQTDDREHGSKISIDLETVSRFSDNDHEHSSGSDNKYPAPSTPQLKQGARLLDDGDCQEQAHCLNEKEIGEHDGESKSVETTCENLNSEDTTAQPRESEKNLIKKEDEIANGTKSESDNSQHLHDGELVNNIDDNTTSPKKAVVLSDRCEAKANRKNSKKMKVDWTPELHKKFVQAVEKLGVDQAIPSRILELMKVEGLTRHNVASHLQKYRMHKRHVLPKEEDPRWAHQRDTMQRSYYAPRPVMAIPAYHSNHTLSSPTPMYPMWGQSGSQTVGVQMWAPPDYRLWQPTDQSWHSWKPLPGVHAEAWGCPVLPPPQGPCFSYPQHMPGLNYANKADYSSSMPPSSIEHHLADEVVDKVVKEAINKPWLPLPLGLKPPSTDSHHPALATVSVSVCPTTTAGWYEEKLHLVFTQTHELENWGPVSLIWSLRQPPTTVRQNKTNELGARLQWETAIVQHEWLRIGHVRAQILPPSKPRGKGVPALDRDR</sequence>
<keyword evidence="3" id="KW-0238">DNA-binding</keyword>
<dbReference type="OrthoDB" id="1907052at2759"/>
<dbReference type="InterPro" id="IPR011006">
    <property type="entry name" value="CheY-like_superfamily"/>
</dbReference>
<keyword evidence="4" id="KW-0804">Transcription</keyword>
<comment type="subcellular location">
    <subcellularLocation>
        <location evidence="1">Nucleus</location>
    </subcellularLocation>
</comment>
<dbReference type="Pfam" id="PF00249">
    <property type="entry name" value="Myb_DNA-binding"/>
    <property type="match status" value="1"/>
</dbReference>
<organism evidence="10 11">
    <name type="scientific">Senna tora</name>
    <dbReference type="NCBI Taxonomy" id="362788"/>
    <lineage>
        <taxon>Eukaryota</taxon>
        <taxon>Viridiplantae</taxon>
        <taxon>Streptophyta</taxon>
        <taxon>Embryophyta</taxon>
        <taxon>Tracheophyta</taxon>
        <taxon>Spermatophyta</taxon>
        <taxon>Magnoliopsida</taxon>
        <taxon>eudicotyledons</taxon>
        <taxon>Gunneridae</taxon>
        <taxon>Pentapetalae</taxon>
        <taxon>rosids</taxon>
        <taxon>fabids</taxon>
        <taxon>Fabales</taxon>
        <taxon>Fabaceae</taxon>
        <taxon>Caesalpinioideae</taxon>
        <taxon>Cassia clade</taxon>
        <taxon>Senna</taxon>
    </lineage>
</organism>
<dbReference type="SUPFAM" id="SSF52172">
    <property type="entry name" value="CheY-like"/>
    <property type="match status" value="1"/>
</dbReference>
<feature type="compositionally biased region" description="Basic and acidic residues" evidence="7">
    <location>
        <begin position="293"/>
        <end position="305"/>
    </location>
</feature>
<evidence type="ECO:0000256" key="7">
    <source>
        <dbReference type="SAM" id="MobiDB-lite"/>
    </source>
</evidence>
<dbReference type="PANTHER" id="PTHR31312:SF4">
    <property type="entry name" value="TWO-COMPONENT RESPONSE REGULATOR-LIKE APRR2"/>
    <property type="match status" value="1"/>
</dbReference>
<evidence type="ECO:0000256" key="6">
    <source>
        <dbReference type="PROSITE-ProRule" id="PRU00169"/>
    </source>
</evidence>
<dbReference type="InterPro" id="IPR009057">
    <property type="entry name" value="Homeodomain-like_sf"/>
</dbReference>
<dbReference type="Proteomes" id="UP000634136">
    <property type="component" value="Unassembled WGS sequence"/>
</dbReference>
<evidence type="ECO:0000256" key="2">
    <source>
        <dbReference type="ARBA" id="ARBA00023015"/>
    </source>
</evidence>
<gene>
    <name evidence="10" type="ORF">G2W53_019694</name>
</gene>
<evidence type="ECO:0000256" key="4">
    <source>
        <dbReference type="ARBA" id="ARBA00023163"/>
    </source>
</evidence>
<dbReference type="PANTHER" id="PTHR31312">
    <property type="entry name" value="TRANSCRIPTION ACTIVATOR GLK1"/>
    <property type="match status" value="1"/>
</dbReference>